<dbReference type="OMA" id="DVEQATM"/>
<dbReference type="PROSITE" id="PS50995">
    <property type="entry name" value="HTH_MARR_2"/>
    <property type="match status" value="1"/>
</dbReference>
<dbReference type="InterPro" id="IPR000835">
    <property type="entry name" value="HTH_MarR-typ"/>
</dbReference>
<organism evidence="6 7">
    <name type="scientific">Ruegeria pomeroyi</name>
    <dbReference type="NCBI Taxonomy" id="89184"/>
    <lineage>
        <taxon>Bacteria</taxon>
        <taxon>Pseudomonadati</taxon>
        <taxon>Pseudomonadota</taxon>
        <taxon>Alphaproteobacteria</taxon>
        <taxon>Rhodobacterales</taxon>
        <taxon>Roseobacteraceae</taxon>
        <taxon>Ruegeria</taxon>
    </lineage>
</organism>
<feature type="coiled-coil region" evidence="4">
    <location>
        <begin position="98"/>
        <end position="127"/>
    </location>
</feature>
<dbReference type="AlphaFoldDB" id="A0A850LL71"/>
<dbReference type="InterPro" id="IPR036388">
    <property type="entry name" value="WH-like_DNA-bd_sf"/>
</dbReference>
<dbReference type="InterPro" id="IPR023187">
    <property type="entry name" value="Tscrpt_reg_MarR-type_CS"/>
</dbReference>
<dbReference type="GO" id="GO:0003700">
    <property type="term" value="F:DNA-binding transcription factor activity"/>
    <property type="evidence" value="ECO:0007669"/>
    <property type="project" value="InterPro"/>
</dbReference>
<proteinExistence type="predicted"/>
<dbReference type="PANTHER" id="PTHR42756">
    <property type="entry name" value="TRANSCRIPTIONAL REGULATOR, MARR"/>
    <property type="match status" value="1"/>
</dbReference>
<evidence type="ECO:0000256" key="4">
    <source>
        <dbReference type="SAM" id="Coils"/>
    </source>
</evidence>
<reference evidence="6 7" key="1">
    <citation type="journal article" date="2020" name="Proc. Natl. Acad. Sci. U.S.A.">
        <title>Ecological drivers of bacterial community assembly in synthetic phycospheres.</title>
        <authorList>
            <person name="Fu H."/>
            <person name="Uchimiya M."/>
            <person name="Gore J."/>
            <person name="Moran M.A."/>
        </authorList>
    </citation>
    <scope>NUCLEOTIDE SEQUENCE [LARGE SCALE GENOMIC DNA]</scope>
    <source>
        <strain evidence="6">HF-Din03</strain>
    </source>
</reference>
<dbReference type="PANTHER" id="PTHR42756:SF1">
    <property type="entry name" value="TRANSCRIPTIONAL REPRESSOR OF EMRAB OPERON"/>
    <property type="match status" value="1"/>
</dbReference>
<dbReference type="GO" id="GO:0003677">
    <property type="term" value="F:DNA binding"/>
    <property type="evidence" value="ECO:0007669"/>
    <property type="project" value="UniProtKB-KW"/>
</dbReference>
<evidence type="ECO:0000313" key="7">
    <source>
        <dbReference type="Proteomes" id="UP000565723"/>
    </source>
</evidence>
<feature type="domain" description="HTH marR-type" evidence="5">
    <location>
        <begin position="6"/>
        <end position="138"/>
    </location>
</feature>
<dbReference type="Gene3D" id="1.10.10.10">
    <property type="entry name" value="Winged helix-like DNA-binding domain superfamily/Winged helix DNA-binding domain"/>
    <property type="match status" value="1"/>
</dbReference>
<evidence type="ECO:0000256" key="2">
    <source>
        <dbReference type="ARBA" id="ARBA00023125"/>
    </source>
</evidence>
<dbReference type="EMBL" id="JABXIY010000047">
    <property type="protein sequence ID" value="NVK98457.1"/>
    <property type="molecule type" value="Genomic_DNA"/>
</dbReference>
<dbReference type="PRINTS" id="PR00598">
    <property type="entry name" value="HTHMARR"/>
</dbReference>
<protein>
    <submittedName>
        <fullName evidence="6">MarR family transcriptional regulator</fullName>
    </submittedName>
</protein>
<dbReference type="RefSeq" id="WP_011047065.1">
    <property type="nucleotide sequence ID" value="NZ_CP076685.1"/>
</dbReference>
<dbReference type="InterPro" id="IPR036390">
    <property type="entry name" value="WH_DNA-bd_sf"/>
</dbReference>
<keyword evidence="2" id="KW-0238">DNA-binding</keyword>
<name>A0A850LL71_9RHOB</name>
<dbReference type="SUPFAM" id="SSF46785">
    <property type="entry name" value="Winged helix' DNA-binding domain"/>
    <property type="match status" value="1"/>
</dbReference>
<sequence length="143" mass="16013">MDQFQQNSAGYLANHMARLFAAGLARRIQPLGLAPAQFMVLLELWHDDGRTQADLTAALDVEQATMANTLKRMERDGLIRREPSEEDRRARLIHLTDRARALEARAKAAAEMQNAQALAGLEEAERTAFTGLMRRVIANMQRG</sequence>
<dbReference type="SMART" id="SM00347">
    <property type="entry name" value="HTH_MARR"/>
    <property type="match status" value="1"/>
</dbReference>
<evidence type="ECO:0000256" key="1">
    <source>
        <dbReference type="ARBA" id="ARBA00023015"/>
    </source>
</evidence>
<dbReference type="Pfam" id="PF12802">
    <property type="entry name" value="MarR_2"/>
    <property type="match status" value="1"/>
</dbReference>
<keyword evidence="4" id="KW-0175">Coiled coil</keyword>
<keyword evidence="1" id="KW-0805">Transcription regulation</keyword>
<evidence type="ECO:0000259" key="5">
    <source>
        <dbReference type="PROSITE" id="PS50995"/>
    </source>
</evidence>
<keyword evidence="3" id="KW-0804">Transcription</keyword>
<dbReference type="PROSITE" id="PS01117">
    <property type="entry name" value="HTH_MARR_1"/>
    <property type="match status" value="1"/>
</dbReference>
<evidence type="ECO:0000313" key="6">
    <source>
        <dbReference type="EMBL" id="NVK98457.1"/>
    </source>
</evidence>
<dbReference type="Proteomes" id="UP000565723">
    <property type="component" value="Unassembled WGS sequence"/>
</dbReference>
<gene>
    <name evidence="6" type="ORF">HW564_16150</name>
</gene>
<comment type="caution">
    <text evidence="6">The sequence shown here is derived from an EMBL/GenBank/DDBJ whole genome shotgun (WGS) entry which is preliminary data.</text>
</comment>
<evidence type="ECO:0000256" key="3">
    <source>
        <dbReference type="ARBA" id="ARBA00023163"/>
    </source>
</evidence>
<accession>A0A850LL71</accession>